<dbReference type="SUPFAM" id="SSF51197">
    <property type="entry name" value="Clavaminate synthase-like"/>
    <property type="match status" value="1"/>
</dbReference>
<dbReference type="InterPro" id="IPR026992">
    <property type="entry name" value="DIOX_N"/>
</dbReference>
<dbReference type="OrthoDB" id="288590at2759"/>
<keyword evidence="3 5" id="KW-0560">Oxidoreductase</keyword>
<dbReference type="InterPro" id="IPR027443">
    <property type="entry name" value="IPNS-like_sf"/>
</dbReference>
<organism evidence="7 8">
    <name type="scientific">Dioscorea zingiberensis</name>
    <dbReference type="NCBI Taxonomy" id="325984"/>
    <lineage>
        <taxon>Eukaryota</taxon>
        <taxon>Viridiplantae</taxon>
        <taxon>Streptophyta</taxon>
        <taxon>Embryophyta</taxon>
        <taxon>Tracheophyta</taxon>
        <taxon>Spermatophyta</taxon>
        <taxon>Magnoliopsida</taxon>
        <taxon>Liliopsida</taxon>
        <taxon>Dioscoreales</taxon>
        <taxon>Dioscoreaceae</taxon>
        <taxon>Dioscorea</taxon>
    </lineage>
</organism>
<comment type="caution">
    <text evidence="7">The sequence shown here is derived from an EMBL/GenBank/DDBJ whole genome shotgun (WGS) entry which is preliminary data.</text>
</comment>
<dbReference type="GO" id="GO:0046872">
    <property type="term" value="F:metal ion binding"/>
    <property type="evidence" value="ECO:0007669"/>
    <property type="project" value="UniProtKB-KW"/>
</dbReference>
<dbReference type="EMBL" id="JAGGNH010000002">
    <property type="protein sequence ID" value="KAJ0983269.1"/>
    <property type="molecule type" value="Genomic_DNA"/>
</dbReference>
<dbReference type="PANTHER" id="PTHR47990">
    <property type="entry name" value="2-OXOGLUTARATE (2OG) AND FE(II)-DEPENDENT OXYGENASE SUPERFAMILY PROTEIN-RELATED"/>
    <property type="match status" value="1"/>
</dbReference>
<dbReference type="Pfam" id="PF03171">
    <property type="entry name" value="2OG-FeII_Oxy"/>
    <property type="match status" value="1"/>
</dbReference>
<keyword evidence="8" id="KW-1185">Reference proteome</keyword>
<evidence type="ECO:0000256" key="3">
    <source>
        <dbReference type="ARBA" id="ARBA00023002"/>
    </source>
</evidence>
<evidence type="ECO:0000256" key="4">
    <source>
        <dbReference type="ARBA" id="ARBA00023004"/>
    </source>
</evidence>
<evidence type="ECO:0000259" key="6">
    <source>
        <dbReference type="PROSITE" id="PS51471"/>
    </source>
</evidence>
<evidence type="ECO:0000313" key="8">
    <source>
        <dbReference type="Proteomes" id="UP001085076"/>
    </source>
</evidence>
<dbReference type="InterPro" id="IPR050231">
    <property type="entry name" value="Iron_ascorbate_oxido_reductase"/>
</dbReference>
<dbReference type="AlphaFoldDB" id="A0A9D5HNL4"/>
<dbReference type="Pfam" id="PF14226">
    <property type="entry name" value="DIOX_N"/>
    <property type="match status" value="1"/>
</dbReference>
<gene>
    <name evidence="7" type="ORF">J5N97_011524</name>
</gene>
<evidence type="ECO:0000256" key="5">
    <source>
        <dbReference type="RuleBase" id="RU003682"/>
    </source>
</evidence>
<evidence type="ECO:0000313" key="7">
    <source>
        <dbReference type="EMBL" id="KAJ0983269.1"/>
    </source>
</evidence>
<comment type="cofactor">
    <cofactor evidence="1">
        <name>L-ascorbate</name>
        <dbReference type="ChEBI" id="CHEBI:38290"/>
    </cofactor>
</comment>
<keyword evidence="2 5" id="KW-0479">Metal-binding</keyword>
<comment type="similarity">
    <text evidence="5">Belongs to the iron/ascorbate-dependent oxidoreductase family.</text>
</comment>
<evidence type="ECO:0000256" key="1">
    <source>
        <dbReference type="ARBA" id="ARBA00001961"/>
    </source>
</evidence>
<dbReference type="InterPro" id="IPR005123">
    <property type="entry name" value="Oxoglu/Fe-dep_dioxygenase_dom"/>
</dbReference>
<dbReference type="GO" id="GO:0016491">
    <property type="term" value="F:oxidoreductase activity"/>
    <property type="evidence" value="ECO:0007669"/>
    <property type="project" value="UniProtKB-KW"/>
</dbReference>
<sequence>MNMALIYPMFQAAQTRQVLKKMDPNPPFMNTYKKLFNTQPSCSCDLVSEEECELPLIDLSLLHTENASRCKREIAAASLNWGFFQVVNHGISTELLDRARSEQVSLFRQPFENKCKDFSADAYRWGAPTATSLHQLSWSEAYHISLSQSHDHPFKHNTITRKTIEELAASLSSLAHLLARVLAEGLGGDAAYFEDNCNRETCYLRLNRYPPCPVPGGLFGLIPHTDSDFLTILCQDQVGGLQLMKDGRWITVKPNPSALVVNIGDLFQAWSNGVYKSVEHRVISNPNQERFSVAYFMCPSYDSIIQSQAETAIYRRFSFREFRQQVQEDVKLIGYKVGLSRFLV</sequence>
<protein>
    <recommendedName>
        <fullName evidence="6">Fe2OG dioxygenase domain-containing protein</fullName>
    </recommendedName>
</protein>
<name>A0A9D5HNL4_9LILI</name>
<feature type="domain" description="Fe2OG dioxygenase" evidence="6">
    <location>
        <begin position="200"/>
        <end position="299"/>
    </location>
</feature>
<reference evidence="7" key="1">
    <citation type="submission" date="2021-03" db="EMBL/GenBank/DDBJ databases">
        <authorList>
            <person name="Li Z."/>
            <person name="Yang C."/>
        </authorList>
    </citation>
    <scope>NUCLEOTIDE SEQUENCE</scope>
    <source>
        <strain evidence="7">Dzin_1.0</strain>
        <tissue evidence="7">Leaf</tissue>
    </source>
</reference>
<reference evidence="7" key="2">
    <citation type="journal article" date="2022" name="Hortic Res">
        <title>The genome of Dioscorea zingiberensis sheds light on the biosynthesis, origin and evolution of the medicinally important diosgenin saponins.</title>
        <authorList>
            <person name="Li Y."/>
            <person name="Tan C."/>
            <person name="Li Z."/>
            <person name="Guo J."/>
            <person name="Li S."/>
            <person name="Chen X."/>
            <person name="Wang C."/>
            <person name="Dai X."/>
            <person name="Yang H."/>
            <person name="Song W."/>
            <person name="Hou L."/>
            <person name="Xu J."/>
            <person name="Tong Z."/>
            <person name="Xu A."/>
            <person name="Yuan X."/>
            <person name="Wang W."/>
            <person name="Yang Q."/>
            <person name="Chen L."/>
            <person name="Sun Z."/>
            <person name="Wang K."/>
            <person name="Pan B."/>
            <person name="Chen J."/>
            <person name="Bao Y."/>
            <person name="Liu F."/>
            <person name="Qi X."/>
            <person name="Gang D.R."/>
            <person name="Wen J."/>
            <person name="Li J."/>
        </authorList>
    </citation>
    <scope>NUCLEOTIDE SEQUENCE</scope>
    <source>
        <strain evidence="7">Dzin_1.0</strain>
    </source>
</reference>
<dbReference type="InterPro" id="IPR044861">
    <property type="entry name" value="IPNS-like_FE2OG_OXY"/>
</dbReference>
<dbReference type="Gene3D" id="2.60.120.330">
    <property type="entry name" value="B-lactam Antibiotic, Isopenicillin N Synthase, Chain"/>
    <property type="match status" value="1"/>
</dbReference>
<keyword evidence="4 5" id="KW-0408">Iron</keyword>
<evidence type="ECO:0000256" key="2">
    <source>
        <dbReference type="ARBA" id="ARBA00022723"/>
    </source>
</evidence>
<accession>A0A9D5HNL4</accession>
<dbReference type="PROSITE" id="PS51471">
    <property type="entry name" value="FE2OG_OXY"/>
    <property type="match status" value="1"/>
</dbReference>
<dbReference type="Proteomes" id="UP001085076">
    <property type="component" value="Miscellaneous, Linkage group lg02"/>
</dbReference>
<proteinExistence type="inferred from homology"/>